<keyword evidence="12" id="KW-0413">Isomerase</keyword>
<evidence type="ECO:0000256" key="7">
    <source>
        <dbReference type="ARBA" id="ARBA00022679"/>
    </source>
</evidence>
<comment type="similarity">
    <text evidence="2">Belongs to the glycosyl hydrolase 13 family. TreS subfamily.</text>
</comment>
<dbReference type="FunFam" id="3.20.20.80:FF:000055">
    <property type="entry name" value="Trehalose synthase"/>
    <property type="match status" value="1"/>
</dbReference>
<dbReference type="Gene3D" id="3.20.20.80">
    <property type="entry name" value="Glycosidases"/>
    <property type="match status" value="1"/>
</dbReference>
<accession>A0A6S6M0R7</accession>
<keyword evidence="10" id="KW-0106">Calcium</keyword>
<dbReference type="EC" id="2.7.1.175" evidence="4"/>
<dbReference type="NCBIfam" id="TIGR02456">
    <property type="entry name" value="treS_nterm"/>
    <property type="match status" value="1"/>
</dbReference>
<dbReference type="AlphaFoldDB" id="A0A6S6M0R7"/>
<keyword evidence="8" id="KW-0479">Metal-binding</keyword>
<dbReference type="InterPro" id="IPR006047">
    <property type="entry name" value="GH13_cat_dom"/>
</dbReference>
<comment type="similarity">
    <text evidence="3">Belongs to the aminoglycoside phosphotransferase family.</text>
</comment>
<dbReference type="InterPro" id="IPR040999">
    <property type="entry name" value="Mak_N_cap"/>
</dbReference>
<evidence type="ECO:0000259" key="16">
    <source>
        <dbReference type="SMART" id="SM00642"/>
    </source>
</evidence>
<keyword evidence="9" id="KW-0547">Nucleotide-binding</keyword>
<keyword evidence="18" id="KW-1185">Reference proteome</keyword>
<dbReference type="Pfam" id="PF18085">
    <property type="entry name" value="Mak_N_cap"/>
    <property type="match status" value="1"/>
</dbReference>
<dbReference type="PANTHER" id="PTHR10357:SF219">
    <property type="entry name" value="MALTOSE ALPHA-D-GLUCOSYLTRANSFERASE"/>
    <property type="match status" value="1"/>
</dbReference>
<keyword evidence="11" id="KW-0067">ATP-binding</keyword>
<dbReference type="GO" id="GO:0005975">
    <property type="term" value="P:carbohydrate metabolic process"/>
    <property type="evidence" value="ECO:0007669"/>
    <property type="project" value="InterPro"/>
</dbReference>
<evidence type="ECO:0000256" key="2">
    <source>
        <dbReference type="ARBA" id="ARBA00005496"/>
    </source>
</evidence>
<dbReference type="PANTHER" id="PTHR10357">
    <property type="entry name" value="ALPHA-AMYLASE FAMILY MEMBER"/>
    <property type="match status" value="1"/>
</dbReference>
<dbReference type="EC" id="5.4.99.16" evidence="5"/>
<dbReference type="KEGG" id="gbn:GEOBRER4_01210"/>
<dbReference type="SUPFAM" id="SSF51011">
    <property type="entry name" value="Glycosyl hydrolase domain"/>
    <property type="match status" value="1"/>
</dbReference>
<dbReference type="SUPFAM" id="SSF56112">
    <property type="entry name" value="Protein kinase-like (PK-like)"/>
    <property type="match status" value="1"/>
</dbReference>
<gene>
    <name evidence="17" type="ORF">GEOBRER4_n0125</name>
</gene>
<dbReference type="InterPro" id="IPR012810">
    <property type="entry name" value="TreS/a-amylase_N"/>
</dbReference>
<protein>
    <recommendedName>
        <fullName evidence="6">Maltokinase</fullName>
        <ecNumber evidence="4">2.7.1.175</ecNumber>
        <ecNumber evidence="5">5.4.99.16</ecNumber>
    </recommendedName>
    <alternativeName>
        <fullName evidence="14">Maltose alpha-D-glucosyltransferase</fullName>
    </alternativeName>
    <alternativeName>
        <fullName evidence="13">Maltose-1-phosphate synthase</fullName>
    </alternativeName>
</protein>
<dbReference type="CDD" id="cd11334">
    <property type="entry name" value="AmyAc_TreS"/>
    <property type="match status" value="1"/>
</dbReference>
<dbReference type="RefSeq" id="WP_185243799.1">
    <property type="nucleotide sequence ID" value="NZ_AP023213.1"/>
</dbReference>
<evidence type="ECO:0000256" key="1">
    <source>
        <dbReference type="ARBA" id="ARBA00001595"/>
    </source>
</evidence>
<feature type="domain" description="Glycosyl hydrolase family 13 catalytic" evidence="16">
    <location>
        <begin position="19"/>
        <end position="418"/>
    </location>
</feature>
<dbReference type="InterPro" id="IPR045857">
    <property type="entry name" value="O16G_dom_2"/>
</dbReference>
<evidence type="ECO:0000313" key="18">
    <source>
        <dbReference type="Proteomes" id="UP000515472"/>
    </source>
</evidence>
<evidence type="ECO:0000256" key="4">
    <source>
        <dbReference type="ARBA" id="ARBA00011962"/>
    </source>
</evidence>
<dbReference type="SUPFAM" id="SSF51445">
    <property type="entry name" value="(Trans)glycosidases"/>
    <property type="match status" value="1"/>
</dbReference>
<dbReference type="Gene3D" id="3.90.400.10">
    <property type="entry name" value="Oligo-1,6-glucosidase, Domain 2"/>
    <property type="match status" value="1"/>
</dbReference>
<reference evidence="17 18" key="1">
    <citation type="submission" date="2020-06" db="EMBL/GenBank/DDBJ databases">
        <title>Interaction of electrochemicaly active bacteria, Geobacter bremensis R4 on different carbon anode.</title>
        <authorList>
            <person name="Meng L."/>
            <person name="Yoshida N."/>
        </authorList>
    </citation>
    <scope>NUCLEOTIDE SEQUENCE [LARGE SCALE GENOMIC DNA]</scope>
    <source>
        <strain evidence="17 18">R4</strain>
    </source>
</reference>
<dbReference type="GO" id="GO:0005524">
    <property type="term" value="F:ATP binding"/>
    <property type="evidence" value="ECO:0007669"/>
    <property type="project" value="UniProtKB-KW"/>
</dbReference>
<dbReference type="InterPro" id="IPR013780">
    <property type="entry name" value="Glyco_hydro_b"/>
</dbReference>
<dbReference type="NCBIfam" id="TIGR02457">
    <property type="entry name" value="TreS_Cterm"/>
    <property type="match status" value="1"/>
</dbReference>
<dbReference type="EMBL" id="AP023213">
    <property type="protein sequence ID" value="BCG45371.1"/>
    <property type="molecule type" value="Genomic_DNA"/>
</dbReference>
<evidence type="ECO:0000256" key="9">
    <source>
        <dbReference type="ARBA" id="ARBA00022741"/>
    </source>
</evidence>
<dbReference type="InterPro" id="IPR017853">
    <property type="entry name" value="GH"/>
</dbReference>
<dbReference type="Gene3D" id="2.60.40.1180">
    <property type="entry name" value="Golgi alpha-mannosidase II"/>
    <property type="match status" value="1"/>
</dbReference>
<dbReference type="Gene3D" id="3.90.1200.10">
    <property type="match status" value="1"/>
</dbReference>
<organism evidence="17 18">
    <name type="scientific">Citrifermentans bremense</name>
    <dbReference type="NCBI Taxonomy" id="60035"/>
    <lineage>
        <taxon>Bacteria</taxon>
        <taxon>Pseudomonadati</taxon>
        <taxon>Thermodesulfobacteriota</taxon>
        <taxon>Desulfuromonadia</taxon>
        <taxon>Geobacterales</taxon>
        <taxon>Geobacteraceae</taxon>
        <taxon>Citrifermentans</taxon>
    </lineage>
</organism>
<dbReference type="GO" id="GO:0047471">
    <property type="term" value="F:maltose alpha-D-glucosyltransferase activity"/>
    <property type="evidence" value="ECO:0007669"/>
    <property type="project" value="UniProtKB-EC"/>
</dbReference>
<name>A0A6S6M0R7_9BACT</name>
<evidence type="ECO:0000256" key="13">
    <source>
        <dbReference type="ARBA" id="ARBA00031251"/>
    </source>
</evidence>
<comment type="catalytic activity">
    <reaction evidence="1">
        <text>D-maltose = alpha,alpha-trehalose</text>
        <dbReference type="Rhea" id="RHEA:15145"/>
        <dbReference type="ChEBI" id="CHEBI:16551"/>
        <dbReference type="ChEBI" id="CHEBI:17306"/>
        <dbReference type="EC" id="5.4.99.16"/>
    </reaction>
</comment>
<evidence type="ECO:0000256" key="3">
    <source>
        <dbReference type="ARBA" id="ARBA00006219"/>
    </source>
</evidence>
<evidence type="ECO:0000256" key="10">
    <source>
        <dbReference type="ARBA" id="ARBA00022837"/>
    </source>
</evidence>
<dbReference type="Pfam" id="PF16657">
    <property type="entry name" value="Malt_amylase_C"/>
    <property type="match status" value="1"/>
</dbReference>
<evidence type="ECO:0000256" key="11">
    <source>
        <dbReference type="ARBA" id="ARBA00022840"/>
    </source>
</evidence>
<dbReference type="SMART" id="SM00642">
    <property type="entry name" value="Aamy"/>
    <property type="match status" value="1"/>
</dbReference>
<evidence type="ECO:0000256" key="12">
    <source>
        <dbReference type="ARBA" id="ARBA00023235"/>
    </source>
</evidence>
<keyword evidence="7" id="KW-0808">Transferase</keyword>
<evidence type="ECO:0000313" key="17">
    <source>
        <dbReference type="EMBL" id="BCG45371.1"/>
    </source>
</evidence>
<dbReference type="Proteomes" id="UP000515472">
    <property type="component" value="Chromosome"/>
</dbReference>
<evidence type="ECO:0000256" key="15">
    <source>
        <dbReference type="ARBA" id="ARBA00049067"/>
    </source>
</evidence>
<dbReference type="InterPro" id="IPR032091">
    <property type="entry name" value="Malt_amylase-like_C"/>
</dbReference>
<comment type="catalytic activity">
    <reaction evidence="15">
        <text>D-maltose + ATP = alpha-maltose 1-phosphate + ADP + H(+)</text>
        <dbReference type="Rhea" id="RHEA:31915"/>
        <dbReference type="ChEBI" id="CHEBI:15378"/>
        <dbReference type="ChEBI" id="CHEBI:17306"/>
        <dbReference type="ChEBI" id="CHEBI:30616"/>
        <dbReference type="ChEBI" id="CHEBI:63576"/>
        <dbReference type="ChEBI" id="CHEBI:456216"/>
        <dbReference type="EC" id="2.7.1.175"/>
    </reaction>
</comment>
<evidence type="ECO:0000256" key="5">
    <source>
        <dbReference type="ARBA" id="ARBA00012619"/>
    </source>
</evidence>
<dbReference type="Pfam" id="PF00128">
    <property type="entry name" value="Alpha-amylase"/>
    <property type="match status" value="2"/>
</dbReference>
<sequence>MPHRSDKNPLWFKDAIIYEVHIRSFCDSNGDGIGDFRGLLQKLPYLRDLGITAVWVLPFYPSPLKDDGYDIADYRSVHPEYGTLRDFQDFLKGAHALGMRVITELVLNHTSDQHPWFQKSRASKPGSPWRDFYVWSDTPDKYLDARIIFKDFEVSNWTRDPVAKSYFWHRFYSHQPDLNYDNPRVHEAMFRVIDFWLGMGVDGLRLDAVPYLYEREGTNCENLPETYEFLKKLRAYIDAKYPGRMLLAEANQWPEDAASYFGEGEACQMCFHFPLMPRMFMALQMEDSFPIINILQQTPVIPQQCQWALFLRNHDELTLEMVTDEERDYMYRIYARDPRARINLGIRRRLAPLMGDDRRKIELMNVLLFCLPGTPIIYYGDEIGMGDNYYLGDRNGVRTPMQWSPDRNAGFSAVNPQKLYLPAIIDPEYHYEARNVENQAKNPSSLLWWMKRMIDLRKRFKAFGWGSVEFMPLENSKVLAMVRKYEDQAIVVLINLSRATQFVQVNQPRFVGFYPEEMFSRNRFPVIKDSPYGVILGPYDYHLLLMKDGREEVKPREEGVLEEVAVAGSWENVLRSAGLRQLEQSVLPDYLKRSRWFQGKSRIIVRFSVIEKIPVPVNSSSVILTLLEVSYSEGAPEVYLLPLHFAPMDGGGETILTEAPAAAVCKLRIGEKVGVLYDGTYNSHFRWTLFEMIWRRKAIRTDSGRLSGRAASGMGALMEGKEPPFVSQVGKSEQSNTSVLFDKHFFLKLYRRLEEGAHPEVEIGRFLSERIHFQYVAPLAGTIDYRRSGQEPVAIGMLQAFVPNQGDAWAFTLGEAGQFVDRVLAHREEAKESGSPAVTQPDTASAGFSAVLLDLIQGLYPEMVALIGKRTAELHLALSSRSDDPSFAPEPFAFLYQRSVYQSMRSRTRKVFDLLRRNLGRIPEELVQEAEALLGLEPEVQAALQKFTVSKFSAMKTRVHGDYHLGQLLYTGDDFLIMDFEGEPVKSLGERRIKQSPLRDVAGMVRSFEYAGHAVLMQRPQVRDEDVAFLQPWIQAWCRYNSSIFLASYQKGVEGSCFMPDNPQDVETMLRCFMLDKAVYELGYELNNRPDWVSIPLRGIMNLLASDKSVPRQEGQ</sequence>
<evidence type="ECO:0000256" key="6">
    <source>
        <dbReference type="ARBA" id="ARBA00013882"/>
    </source>
</evidence>
<dbReference type="InterPro" id="IPR011009">
    <property type="entry name" value="Kinase-like_dom_sf"/>
</dbReference>
<evidence type="ECO:0000256" key="8">
    <source>
        <dbReference type="ARBA" id="ARBA00022723"/>
    </source>
</evidence>
<dbReference type="GO" id="GO:0016740">
    <property type="term" value="F:transferase activity"/>
    <property type="evidence" value="ECO:0007669"/>
    <property type="project" value="UniProtKB-KW"/>
</dbReference>
<evidence type="ECO:0000256" key="14">
    <source>
        <dbReference type="ARBA" id="ARBA00031378"/>
    </source>
</evidence>
<dbReference type="GO" id="GO:0046872">
    <property type="term" value="F:metal ion binding"/>
    <property type="evidence" value="ECO:0007669"/>
    <property type="project" value="UniProtKB-KW"/>
</dbReference>
<proteinExistence type="inferred from homology"/>
<dbReference type="InterPro" id="IPR012811">
    <property type="entry name" value="TreS_maltokin_C_dom"/>
</dbReference>